<dbReference type="GO" id="GO:0016887">
    <property type="term" value="F:ATP hydrolysis activity"/>
    <property type="evidence" value="ECO:0007669"/>
    <property type="project" value="RHEA"/>
</dbReference>
<dbReference type="PANTHER" id="PTHR11070">
    <property type="entry name" value="UVRD / RECB / PCRA DNA HELICASE FAMILY MEMBER"/>
    <property type="match status" value="1"/>
</dbReference>
<dbReference type="EMBL" id="CP032364">
    <property type="protein sequence ID" value="AYA99558.1"/>
    <property type="molecule type" value="Genomic_DNA"/>
</dbReference>
<dbReference type="PANTHER" id="PTHR11070:SF2">
    <property type="entry name" value="ATP-DEPENDENT DNA HELICASE SRS2"/>
    <property type="match status" value="1"/>
</dbReference>
<dbReference type="GO" id="GO:0000725">
    <property type="term" value="P:recombinational repair"/>
    <property type="evidence" value="ECO:0007669"/>
    <property type="project" value="TreeGrafter"/>
</dbReference>
<evidence type="ECO:0000256" key="2">
    <source>
        <dbReference type="ARBA" id="ARBA00022741"/>
    </source>
</evidence>
<dbReference type="CDD" id="cd17932">
    <property type="entry name" value="DEXQc_UvrD"/>
    <property type="match status" value="1"/>
</dbReference>
<evidence type="ECO:0000256" key="6">
    <source>
        <dbReference type="ARBA" id="ARBA00023125"/>
    </source>
</evidence>
<name>A0A385PZH4_9FIRM</name>
<dbReference type="GO" id="GO:0005524">
    <property type="term" value="F:ATP binding"/>
    <property type="evidence" value="ECO:0007669"/>
    <property type="project" value="UniProtKB-UniRule"/>
</dbReference>
<keyword evidence="3" id="KW-0378">Hydrolase</keyword>
<dbReference type="EC" id="5.6.2.4" evidence="9"/>
<evidence type="ECO:0000256" key="5">
    <source>
        <dbReference type="ARBA" id="ARBA00022840"/>
    </source>
</evidence>
<evidence type="ECO:0000256" key="7">
    <source>
        <dbReference type="ARBA" id="ARBA00023235"/>
    </source>
</evidence>
<dbReference type="OrthoDB" id="9810135at2"/>
<evidence type="ECO:0000256" key="4">
    <source>
        <dbReference type="ARBA" id="ARBA00022806"/>
    </source>
</evidence>
<keyword evidence="5" id="KW-0067">ATP-binding</keyword>
<dbReference type="GO" id="GO:0033202">
    <property type="term" value="C:DNA helicase complex"/>
    <property type="evidence" value="ECO:0007669"/>
    <property type="project" value="TreeGrafter"/>
</dbReference>
<dbReference type="InterPro" id="IPR014016">
    <property type="entry name" value="UvrD-like_ATP-bd"/>
</dbReference>
<dbReference type="GO" id="GO:0005829">
    <property type="term" value="C:cytosol"/>
    <property type="evidence" value="ECO:0007669"/>
    <property type="project" value="TreeGrafter"/>
</dbReference>
<dbReference type="Pfam" id="PF00580">
    <property type="entry name" value="UvrD-helicase"/>
    <property type="match status" value="1"/>
</dbReference>
<gene>
    <name evidence="11" type="ORF">D4A81_06195</name>
</gene>
<keyword evidence="4 11" id="KW-0347">Helicase</keyword>
<evidence type="ECO:0000256" key="10">
    <source>
        <dbReference type="ARBA" id="ARBA00048988"/>
    </source>
</evidence>
<comment type="similarity">
    <text evidence="1">Belongs to the helicase family. UvrD subfamily.</text>
</comment>
<keyword evidence="12" id="KW-1185">Reference proteome</keyword>
<evidence type="ECO:0000313" key="11">
    <source>
        <dbReference type="EMBL" id="AYA99558.1"/>
    </source>
</evidence>
<dbReference type="Gene3D" id="1.10.10.160">
    <property type="match status" value="1"/>
</dbReference>
<dbReference type="GO" id="GO:0043138">
    <property type="term" value="F:3'-5' DNA helicase activity"/>
    <property type="evidence" value="ECO:0007669"/>
    <property type="project" value="UniProtKB-EC"/>
</dbReference>
<dbReference type="InterPro" id="IPR000212">
    <property type="entry name" value="DNA_helicase_UvrD/REP"/>
</dbReference>
<evidence type="ECO:0000313" key="12">
    <source>
        <dbReference type="Proteomes" id="UP000265562"/>
    </source>
</evidence>
<reference evidence="11 12" key="1">
    <citation type="submission" date="2018-09" db="EMBL/GenBank/DDBJ databases">
        <title>Genome sequencing of Lachnoanaerobaculum umeaense DSM 23576.</title>
        <authorList>
            <person name="Kook J.-K."/>
            <person name="Park S.-N."/>
            <person name="Lim Y.K."/>
        </authorList>
    </citation>
    <scope>NUCLEOTIDE SEQUENCE [LARGE SCALE GENOMIC DNA]</scope>
    <source>
        <strain evidence="12">DSM 23576 \ CCUG 58757</strain>
    </source>
</reference>
<proteinExistence type="inferred from homology"/>
<dbReference type="RefSeq" id="WP_111524882.1">
    <property type="nucleotide sequence ID" value="NZ_CP032364.1"/>
</dbReference>
<evidence type="ECO:0000256" key="3">
    <source>
        <dbReference type="ARBA" id="ARBA00022801"/>
    </source>
</evidence>
<dbReference type="SUPFAM" id="SSF52540">
    <property type="entry name" value="P-loop containing nucleoside triphosphate hydrolases"/>
    <property type="match status" value="1"/>
</dbReference>
<dbReference type="InterPro" id="IPR027417">
    <property type="entry name" value="P-loop_NTPase"/>
</dbReference>
<dbReference type="Proteomes" id="UP000265562">
    <property type="component" value="Chromosome"/>
</dbReference>
<dbReference type="AlphaFoldDB" id="A0A385PZH4"/>
<evidence type="ECO:0000256" key="8">
    <source>
        <dbReference type="ARBA" id="ARBA00034617"/>
    </source>
</evidence>
<protein>
    <recommendedName>
        <fullName evidence="9">DNA 3'-5' helicase</fullName>
        <ecNumber evidence="9">5.6.2.4</ecNumber>
    </recommendedName>
</protein>
<dbReference type="InterPro" id="IPR013986">
    <property type="entry name" value="DExx_box_DNA_helicase_dom_sf"/>
</dbReference>
<organism evidence="11 12">
    <name type="scientific">Lachnoanaerobaculum umeaense</name>
    <dbReference type="NCBI Taxonomy" id="617123"/>
    <lineage>
        <taxon>Bacteria</taxon>
        <taxon>Bacillati</taxon>
        <taxon>Bacillota</taxon>
        <taxon>Clostridia</taxon>
        <taxon>Lachnospirales</taxon>
        <taxon>Lachnospiraceae</taxon>
        <taxon>Lachnoanaerobaculum</taxon>
    </lineage>
</organism>
<comment type="catalytic activity">
    <reaction evidence="10">
        <text>ATP + H2O = ADP + phosphate + H(+)</text>
        <dbReference type="Rhea" id="RHEA:13065"/>
        <dbReference type="ChEBI" id="CHEBI:15377"/>
        <dbReference type="ChEBI" id="CHEBI:15378"/>
        <dbReference type="ChEBI" id="CHEBI:30616"/>
        <dbReference type="ChEBI" id="CHEBI:43474"/>
        <dbReference type="ChEBI" id="CHEBI:456216"/>
        <dbReference type="EC" id="5.6.2.4"/>
    </reaction>
</comment>
<evidence type="ECO:0000256" key="1">
    <source>
        <dbReference type="ARBA" id="ARBA00009922"/>
    </source>
</evidence>
<dbReference type="KEGG" id="lua:D4A81_06195"/>
<dbReference type="Gene3D" id="1.10.486.10">
    <property type="entry name" value="PCRA, domain 4"/>
    <property type="match status" value="1"/>
</dbReference>
<dbReference type="Pfam" id="PF13361">
    <property type="entry name" value="UvrD_C"/>
    <property type="match status" value="1"/>
</dbReference>
<dbReference type="PROSITE" id="PS51198">
    <property type="entry name" value="UVRD_HELICASE_ATP_BIND"/>
    <property type="match status" value="1"/>
</dbReference>
<dbReference type="PROSITE" id="PS51217">
    <property type="entry name" value="UVRD_HELICASE_CTER"/>
    <property type="match status" value="1"/>
</dbReference>
<dbReference type="GO" id="GO:0003677">
    <property type="term" value="F:DNA binding"/>
    <property type="evidence" value="ECO:0007669"/>
    <property type="project" value="UniProtKB-KW"/>
</dbReference>
<comment type="catalytic activity">
    <reaction evidence="8">
        <text>Couples ATP hydrolysis with the unwinding of duplex DNA by translocating in the 3'-5' direction.</text>
        <dbReference type="EC" id="5.6.2.4"/>
    </reaction>
</comment>
<sequence>MELINYSSNQKKAIEHGDGPLMVLAGPGSGKTFVITHRIKYLIEGLGINPAHILVVTFSRAAAKEMKDRFERLYNKSLVTFGTFHSVFFSLLKTAYGFTSEQIASDELRYSLIKDLIKKNSIMNEDINNLSGNLLNEIALIKQDNINIKNYYSNSIASDVFKKLYREYEAELEVRNKLDFEDMLSLTYELLNGRKDILEAIQNRYRYILVDEFQDINFLQYNIIKLMAGKDQNITVVGDDDQSIYRFRGARPEIMFGFERDFRNVSKVFLDINFRSSTQIVDASTKLISFNSKRFPKTFTAKNGSGAPVSVIEFKNPFSEVNTIVNDIREYIKANQDINNIAVLYRTNLSPRLLIERMMKNNIPFTIRDAIPNLFEHWVSKDIISYIKLALNMGNKTDLLLISNKPNRYISRDSLSSSKANIETLFDYYEDKSYMIKRIIELREHLRTIKNLKPSTALRYIRTVVGYNEYIEEYCDMNGIESDDCYTILGDLENSASEYNTFNDWFVHMEEYKKELIEARKKSNENDNGVRLMTFHSSKGLEFDIVYIIDVNEGSVPYKKAKGVDEIEEERRMFYVAMTRARQKLFICYCKENFGKSIGKSEFIIELSSNVKS</sequence>
<accession>A0A385PZH4</accession>
<keyword evidence="2" id="KW-0547">Nucleotide-binding</keyword>
<dbReference type="Gene3D" id="3.40.50.300">
    <property type="entry name" value="P-loop containing nucleotide triphosphate hydrolases"/>
    <property type="match status" value="2"/>
</dbReference>
<keyword evidence="6" id="KW-0238">DNA-binding</keyword>
<dbReference type="InterPro" id="IPR014017">
    <property type="entry name" value="DNA_helicase_UvrD-like_C"/>
</dbReference>
<evidence type="ECO:0000256" key="9">
    <source>
        <dbReference type="ARBA" id="ARBA00034808"/>
    </source>
</evidence>
<dbReference type="CDD" id="cd18807">
    <property type="entry name" value="SF1_C_UvrD"/>
    <property type="match status" value="1"/>
</dbReference>
<keyword evidence="7" id="KW-0413">Isomerase</keyword>